<feature type="compositionally biased region" description="Low complexity" evidence="1">
    <location>
        <begin position="68"/>
        <end position="81"/>
    </location>
</feature>
<sequence>MATQVVLFTVRYHLRIEALPQEELRPILLSAFSPLEVQETARVAAATAAAAAAAAAATTTTTITTKTTTTTRTTTTTTTTTNVDENHFKRRKSIRKSIDSNGR</sequence>
<evidence type="ECO:0000256" key="1">
    <source>
        <dbReference type="SAM" id="MobiDB-lite"/>
    </source>
</evidence>
<accession>A0A834UGH9</accession>
<name>A0A834UGH9_VESPE</name>
<reference evidence="2" key="1">
    <citation type="journal article" date="2020" name="G3 (Bethesda)">
        <title>High-Quality Assemblies for Three Invasive Social Wasps from the &lt;i&gt;Vespula&lt;/i&gt; Genus.</title>
        <authorList>
            <person name="Harrop T.W.R."/>
            <person name="Guhlin J."/>
            <person name="McLaughlin G.M."/>
            <person name="Permina E."/>
            <person name="Stockwell P."/>
            <person name="Gilligan J."/>
            <person name="Le Lec M.F."/>
            <person name="Gruber M.A.M."/>
            <person name="Quinn O."/>
            <person name="Lovegrove M."/>
            <person name="Duncan E.J."/>
            <person name="Remnant E.J."/>
            <person name="Van Eeckhoven J."/>
            <person name="Graham B."/>
            <person name="Knapp R.A."/>
            <person name="Langford K.W."/>
            <person name="Kronenberg Z."/>
            <person name="Press M.O."/>
            <person name="Eacker S.M."/>
            <person name="Wilson-Rankin E.E."/>
            <person name="Purcell J."/>
            <person name="Lester P.J."/>
            <person name="Dearden P.K."/>
        </authorList>
    </citation>
    <scope>NUCLEOTIDE SEQUENCE</scope>
    <source>
        <strain evidence="2">Volc-1</strain>
    </source>
</reference>
<comment type="caution">
    <text evidence="2">The sequence shown here is derived from an EMBL/GenBank/DDBJ whole genome shotgun (WGS) entry which is preliminary data.</text>
</comment>
<evidence type="ECO:0000313" key="2">
    <source>
        <dbReference type="EMBL" id="KAF7438741.1"/>
    </source>
</evidence>
<dbReference type="AlphaFoldDB" id="A0A834UGH9"/>
<dbReference type="EMBL" id="JACSDY010000001">
    <property type="protein sequence ID" value="KAF7438741.1"/>
    <property type="molecule type" value="Genomic_DNA"/>
</dbReference>
<evidence type="ECO:0000313" key="3">
    <source>
        <dbReference type="Proteomes" id="UP000600918"/>
    </source>
</evidence>
<dbReference type="Proteomes" id="UP000600918">
    <property type="component" value="Unassembled WGS sequence"/>
</dbReference>
<gene>
    <name evidence="2" type="ORF">H0235_001132</name>
</gene>
<keyword evidence="3" id="KW-1185">Reference proteome</keyword>
<protein>
    <submittedName>
        <fullName evidence="2">Uncharacterized protein</fullName>
    </submittedName>
</protein>
<feature type="region of interest" description="Disordered" evidence="1">
    <location>
        <begin position="68"/>
        <end position="103"/>
    </location>
</feature>
<organism evidence="2 3">
    <name type="scientific">Vespula pensylvanica</name>
    <name type="common">Western yellow jacket</name>
    <name type="synonym">Wasp</name>
    <dbReference type="NCBI Taxonomy" id="30213"/>
    <lineage>
        <taxon>Eukaryota</taxon>
        <taxon>Metazoa</taxon>
        <taxon>Ecdysozoa</taxon>
        <taxon>Arthropoda</taxon>
        <taxon>Hexapoda</taxon>
        <taxon>Insecta</taxon>
        <taxon>Pterygota</taxon>
        <taxon>Neoptera</taxon>
        <taxon>Endopterygota</taxon>
        <taxon>Hymenoptera</taxon>
        <taxon>Apocrita</taxon>
        <taxon>Aculeata</taxon>
        <taxon>Vespoidea</taxon>
        <taxon>Vespidae</taxon>
        <taxon>Vespinae</taxon>
        <taxon>Vespula</taxon>
    </lineage>
</organism>
<proteinExistence type="predicted"/>